<dbReference type="Proteomes" id="UP000032668">
    <property type="component" value="Unassembled WGS sequence"/>
</dbReference>
<proteinExistence type="predicted"/>
<evidence type="ECO:0000313" key="1">
    <source>
        <dbReference type="EMBL" id="GAN79546.1"/>
    </source>
</evidence>
<accession>A0A0D6PDW7</accession>
<name>A0A0D6PDW7_9PROT</name>
<dbReference type="AlphaFoldDB" id="A0A0D6PDW7"/>
<organism evidence="1 2">
    <name type="scientific">Acidocella aminolytica 101 = DSM 11237</name>
    <dbReference type="NCBI Taxonomy" id="1120923"/>
    <lineage>
        <taxon>Bacteria</taxon>
        <taxon>Pseudomonadati</taxon>
        <taxon>Pseudomonadota</taxon>
        <taxon>Alphaproteobacteria</taxon>
        <taxon>Acetobacterales</taxon>
        <taxon>Acidocellaceae</taxon>
        <taxon>Acidocella</taxon>
    </lineage>
</organism>
<protein>
    <submittedName>
        <fullName evidence="1">Uncharacterized protein</fullName>
    </submittedName>
</protein>
<sequence>MAQLAARWIEDQKQYRDRYPADWRRARAPPGPAKMTSNVVGNTYCAAS</sequence>
<comment type="caution">
    <text evidence="1">The sequence shown here is derived from an EMBL/GenBank/DDBJ whole genome shotgun (WGS) entry which is preliminary data.</text>
</comment>
<keyword evidence="2" id="KW-1185">Reference proteome</keyword>
<dbReference type="STRING" id="1120923.SAMN02746095_02896"/>
<gene>
    <name evidence="1" type="ORF">Aam_022_033</name>
</gene>
<reference evidence="1 2" key="1">
    <citation type="submission" date="2012-11" db="EMBL/GenBank/DDBJ databases">
        <title>Whole genome sequence of Acidocella aminolytica 101 = DSM 11237.</title>
        <authorList>
            <person name="Azuma Y."/>
            <person name="Higashiura N."/>
            <person name="Hirakawa H."/>
            <person name="Matsushita K."/>
        </authorList>
    </citation>
    <scope>NUCLEOTIDE SEQUENCE [LARGE SCALE GENOMIC DNA]</scope>
    <source>
        <strain evidence="2">101 / DSM 11237</strain>
    </source>
</reference>
<dbReference type="EMBL" id="BANC01000022">
    <property type="protein sequence ID" value="GAN79546.1"/>
    <property type="molecule type" value="Genomic_DNA"/>
</dbReference>
<evidence type="ECO:0000313" key="2">
    <source>
        <dbReference type="Proteomes" id="UP000032668"/>
    </source>
</evidence>